<dbReference type="OrthoDB" id="391137at2759"/>
<dbReference type="AlphaFoldDB" id="A0A316UQG2"/>
<comment type="subcellular location">
    <subcellularLocation>
        <location evidence="1">Endomembrane system</location>
    </subcellularLocation>
</comment>
<sequence length="104" mass="11299">PPCLKALTPFIRHHRELASADPIVSYWCLYHAAQQGIATPGAQKDAQGMPFLIAMMDKLEEIKPALATNEAFTSDEVGSAHVENFALSVFTKADNEDRAGKASK</sequence>
<dbReference type="EMBL" id="KZ819676">
    <property type="protein sequence ID" value="PWN25375.1"/>
    <property type="molecule type" value="Genomic_DNA"/>
</dbReference>
<dbReference type="RefSeq" id="XP_025359987.1">
    <property type="nucleotide sequence ID" value="XM_025503958.1"/>
</dbReference>
<evidence type="ECO:0000313" key="4">
    <source>
        <dbReference type="EMBL" id="PWN25375.1"/>
    </source>
</evidence>
<evidence type="ECO:0000256" key="2">
    <source>
        <dbReference type="ARBA" id="ARBA00023136"/>
    </source>
</evidence>
<accession>A0A316UQG2</accession>
<keyword evidence="2" id="KW-0472">Membrane</keyword>
<dbReference type="InterPro" id="IPR044538">
    <property type="entry name" value="Vta1-like"/>
</dbReference>
<proteinExistence type="predicted"/>
<keyword evidence="5" id="KW-1185">Reference proteome</keyword>
<dbReference type="Gene3D" id="1.25.40.270">
    <property type="entry name" value="Vacuolar protein sorting-associated protein vta1"/>
    <property type="match status" value="1"/>
</dbReference>
<feature type="non-terminal residue" evidence="4">
    <location>
        <position position="104"/>
    </location>
</feature>
<dbReference type="InterPro" id="IPR023175">
    <property type="entry name" value="Vta1/CALS_N_sf"/>
</dbReference>
<dbReference type="GO" id="GO:0005771">
    <property type="term" value="C:multivesicular body"/>
    <property type="evidence" value="ECO:0007669"/>
    <property type="project" value="TreeGrafter"/>
</dbReference>
<evidence type="ECO:0000259" key="3">
    <source>
        <dbReference type="Pfam" id="PF04652"/>
    </source>
</evidence>
<feature type="non-terminal residue" evidence="4">
    <location>
        <position position="1"/>
    </location>
</feature>
<reference evidence="4 5" key="1">
    <citation type="journal article" date="2018" name="Mol. Biol. Evol.">
        <title>Broad Genomic Sampling Reveals a Smut Pathogenic Ancestry of the Fungal Clade Ustilaginomycotina.</title>
        <authorList>
            <person name="Kijpornyongpan T."/>
            <person name="Mondo S.J."/>
            <person name="Barry K."/>
            <person name="Sandor L."/>
            <person name="Lee J."/>
            <person name="Lipzen A."/>
            <person name="Pangilinan J."/>
            <person name="LaButti K."/>
            <person name="Hainaut M."/>
            <person name="Henrissat B."/>
            <person name="Grigoriev I.V."/>
            <person name="Spatafora J.W."/>
            <person name="Aime M.C."/>
        </authorList>
    </citation>
    <scope>NUCLEOTIDE SEQUENCE [LARGE SCALE GENOMIC DNA]</scope>
    <source>
        <strain evidence="4 5">MCA 5214</strain>
    </source>
</reference>
<dbReference type="Pfam" id="PF04652">
    <property type="entry name" value="Vta1"/>
    <property type="match status" value="1"/>
</dbReference>
<dbReference type="GeneID" id="37025781"/>
<dbReference type="STRING" id="1569628.A0A316UQG2"/>
<dbReference type="PANTHER" id="PTHR46009">
    <property type="entry name" value="VACUOLAR PROTEIN SORTING-ASSOCIATED PROTEIN VTA1 HOMOLOG"/>
    <property type="match status" value="1"/>
</dbReference>
<dbReference type="Proteomes" id="UP000245884">
    <property type="component" value="Unassembled WGS sequence"/>
</dbReference>
<evidence type="ECO:0000256" key="1">
    <source>
        <dbReference type="ARBA" id="ARBA00004308"/>
    </source>
</evidence>
<evidence type="ECO:0000313" key="5">
    <source>
        <dbReference type="Proteomes" id="UP000245884"/>
    </source>
</evidence>
<dbReference type="GO" id="GO:0032511">
    <property type="term" value="P:late endosome to vacuole transport via multivesicular body sorting pathway"/>
    <property type="evidence" value="ECO:0007669"/>
    <property type="project" value="InterPro"/>
</dbReference>
<dbReference type="InterPro" id="IPR039431">
    <property type="entry name" value="Vta1/CALS_N"/>
</dbReference>
<dbReference type="PANTHER" id="PTHR46009:SF1">
    <property type="entry name" value="VACUOLAR PROTEIN SORTING-ASSOCIATED PROTEIN VTA1 HOMOLOG"/>
    <property type="match status" value="1"/>
</dbReference>
<name>A0A316UQG2_9BASI</name>
<feature type="domain" description="Vta1/callose synthase N-terminal" evidence="3">
    <location>
        <begin position="7"/>
        <end position="104"/>
    </location>
</feature>
<protein>
    <submittedName>
        <fullName evidence="4">DUF605-domain-containing protein</fullName>
    </submittedName>
</protein>
<organism evidence="4 5">
    <name type="scientific">Jaminaea rosea</name>
    <dbReference type="NCBI Taxonomy" id="1569628"/>
    <lineage>
        <taxon>Eukaryota</taxon>
        <taxon>Fungi</taxon>
        <taxon>Dikarya</taxon>
        <taxon>Basidiomycota</taxon>
        <taxon>Ustilaginomycotina</taxon>
        <taxon>Exobasidiomycetes</taxon>
        <taxon>Microstromatales</taxon>
        <taxon>Microstromatales incertae sedis</taxon>
        <taxon>Jaminaea</taxon>
    </lineage>
</organism>
<gene>
    <name evidence="4" type="ORF">BDZ90DRAFT_206122</name>
</gene>